<organism evidence="3">
    <name type="scientific">Soboliphyme baturini</name>
    <dbReference type="NCBI Taxonomy" id="241478"/>
    <lineage>
        <taxon>Eukaryota</taxon>
        <taxon>Metazoa</taxon>
        <taxon>Ecdysozoa</taxon>
        <taxon>Nematoda</taxon>
        <taxon>Enoplea</taxon>
        <taxon>Dorylaimia</taxon>
        <taxon>Dioctophymatida</taxon>
        <taxon>Dioctophymatoidea</taxon>
        <taxon>Soboliphymatidae</taxon>
        <taxon>Soboliphyme</taxon>
    </lineage>
</organism>
<protein>
    <submittedName>
        <fullName evidence="1 3">Uncharacterized protein</fullName>
    </submittedName>
</protein>
<reference evidence="1 2" key="2">
    <citation type="submission" date="2018-11" db="EMBL/GenBank/DDBJ databases">
        <authorList>
            <consortium name="Pathogen Informatics"/>
        </authorList>
    </citation>
    <scope>NUCLEOTIDE SEQUENCE [LARGE SCALE GENOMIC DNA]</scope>
</reference>
<reference evidence="3" key="1">
    <citation type="submission" date="2016-06" db="UniProtKB">
        <authorList>
            <consortium name="WormBaseParasite"/>
        </authorList>
    </citation>
    <scope>IDENTIFICATION</scope>
</reference>
<dbReference type="EMBL" id="UZAM01011052">
    <property type="protein sequence ID" value="VDP14654.1"/>
    <property type="molecule type" value="Genomic_DNA"/>
</dbReference>
<accession>A0A183IWA1</accession>
<proteinExistence type="predicted"/>
<keyword evidence="2" id="KW-1185">Reference proteome</keyword>
<dbReference type="Proteomes" id="UP000270296">
    <property type="component" value="Unassembled WGS sequence"/>
</dbReference>
<gene>
    <name evidence="1" type="ORF">SBAD_LOCUS7898</name>
</gene>
<name>A0A183IWA1_9BILA</name>
<sequence>MDFLRRVAGLTHLDMNRNTDIQQSPGEQPLLLQIEKSQLRWLGYVTNASRKEGGNCLLPNLPAEVPEDEQD</sequence>
<dbReference type="AlphaFoldDB" id="A0A183IWA1"/>
<dbReference type="OrthoDB" id="410381at2759"/>
<evidence type="ECO:0000313" key="1">
    <source>
        <dbReference type="EMBL" id="VDP14654.1"/>
    </source>
</evidence>
<evidence type="ECO:0000313" key="3">
    <source>
        <dbReference type="WBParaSite" id="SBAD_0000819101-mRNA-1"/>
    </source>
</evidence>
<dbReference type="WBParaSite" id="SBAD_0000819101-mRNA-1">
    <property type="protein sequence ID" value="SBAD_0000819101-mRNA-1"/>
    <property type="gene ID" value="SBAD_0000819101"/>
</dbReference>
<evidence type="ECO:0000313" key="2">
    <source>
        <dbReference type="Proteomes" id="UP000270296"/>
    </source>
</evidence>